<comment type="caution">
    <text evidence="1">The sequence shown here is derived from an EMBL/GenBank/DDBJ whole genome shotgun (WGS) entry which is preliminary data.</text>
</comment>
<accession>A0A9W7L2N1</accession>
<protein>
    <submittedName>
        <fullName evidence="1">Uncharacterized protein</fullName>
    </submittedName>
</protein>
<gene>
    <name evidence="1" type="ORF">TrCOL_g12472</name>
</gene>
<keyword evidence="2" id="KW-1185">Reference proteome</keyword>
<dbReference type="Proteomes" id="UP001165065">
    <property type="component" value="Unassembled WGS sequence"/>
</dbReference>
<dbReference type="AlphaFoldDB" id="A0A9W7L2N1"/>
<organism evidence="1 2">
    <name type="scientific">Triparma columacea</name>
    <dbReference type="NCBI Taxonomy" id="722753"/>
    <lineage>
        <taxon>Eukaryota</taxon>
        <taxon>Sar</taxon>
        <taxon>Stramenopiles</taxon>
        <taxon>Ochrophyta</taxon>
        <taxon>Bolidophyceae</taxon>
        <taxon>Parmales</taxon>
        <taxon>Triparmaceae</taxon>
        <taxon>Triparma</taxon>
    </lineage>
</organism>
<evidence type="ECO:0000313" key="1">
    <source>
        <dbReference type="EMBL" id="GMI25914.1"/>
    </source>
</evidence>
<dbReference type="EMBL" id="BRYA01000619">
    <property type="protein sequence ID" value="GMI25914.1"/>
    <property type="molecule type" value="Genomic_DNA"/>
</dbReference>
<evidence type="ECO:0000313" key="2">
    <source>
        <dbReference type="Proteomes" id="UP001165065"/>
    </source>
</evidence>
<sequence>MEIILKQSNFVRTSEEPHNPKYKMRIFLVSLFLGLLAAAHSFNFNLGNVLKIRSPTQQPPTLEACKASDDISSFTACMNGVEAPLDDDISPARKCGFCMGE</sequence>
<name>A0A9W7L2N1_9STRA</name>
<reference evidence="2" key="1">
    <citation type="journal article" date="2023" name="Commun. Biol.">
        <title>Genome analysis of Parmales, the sister group of diatoms, reveals the evolutionary specialization of diatoms from phago-mixotrophs to photoautotrophs.</title>
        <authorList>
            <person name="Ban H."/>
            <person name="Sato S."/>
            <person name="Yoshikawa S."/>
            <person name="Yamada K."/>
            <person name="Nakamura Y."/>
            <person name="Ichinomiya M."/>
            <person name="Sato N."/>
            <person name="Blanc-Mathieu R."/>
            <person name="Endo H."/>
            <person name="Kuwata A."/>
            <person name="Ogata H."/>
        </authorList>
    </citation>
    <scope>NUCLEOTIDE SEQUENCE [LARGE SCALE GENOMIC DNA]</scope>
</reference>
<proteinExistence type="predicted"/>
<dbReference type="OrthoDB" id="10417603at2759"/>